<dbReference type="STRING" id="75913.A0A0K0EU13"/>
<keyword evidence="1" id="KW-0812">Transmembrane</keyword>
<keyword evidence="1" id="KW-0472">Membrane</keyword>
<dbReference type="Gene3D" id="1.20.1070.10">
    <property type="entry name" value="Rhodopsin 7-helix transmembrane proteins"/>
    <property type="match status" value="1"/>
</dbReference>
<dbReference type="SUPFAM" id="SSF81321">
    <property type="entry name" value="Family A G protein-coupled receptor-like"/>
    <property type="match status" value="1"/>
</dbReference>
<dbReference type="WBParaSite" id="SVE_0001000500.1">
    <property type="protein sequence ID" value="SVE_0001000500.1"/>
    <property type="gene ID" value="SVE_0001000500"/>
</dbReference>
<evidence type="ECO:0000313" key="3">
    <source>
        <dbReference type="WBParaSite" id="SVE_0001000500.1"/>
    </source>
</evidence>
<reference evidence="3" key="2">
    <citation type="submission" date="2015-08" db="UniProtKB">
        <authorList>
            <consortium name="WormBaseParasite"/>
        </authorList>
    </citation>
    <scope>IDENTIFICATION</scope>
</reference>
<dbReference type="AlphaFoldDB" id="A0A0K0EU13"/>
<keyword evidence="2" id="KW-1185">Reference proteome</keyword>
<evidence type="ECO:0000256" key="1">
    <source>
        <dbReference type="SAM" id="Phobius"/>
    </source>
</evidence>
<name>A0A0K0EU13_STRVS</name>
<accession>A0A0K0EU13</accession>
<protein>
    <submittedName>
        <fullName evidence="3">DUF420 domain-containing protein</fullName>
    </submittedName>
</protein>
<reference evidence="2" key="1">
    <citation type="submission" date="2014-07" db="EMBL/GenBank/DDBJ databases">
        <authorList>
            <person name="Martin A.A"/>
            <person name="De Silva N."/>
        </authorList>
    </citation>
    <scope>NUCLEOTIDE SEQUENCE</scope>
</reference>
<dbReference type="Proteomes" id="UP000035680">
    <property type="component" value="Unassembled WGS sequence"/>
</dbReference>
<sequence length="71" mass="8628">MYFYVKQIFYILLQLHLTGNITDTYYVQNRTPKRITWMLIIIWFVSLLISVTPIFRWKDAMSTSRVLEEHA</sequence>
<organism evidence="2 3">
    <name type="scientific">Strongyloides venezuelensis</name>
    <name type="common">Threadworm</name>
    <dbReference type="NCBI Taxonomy" id="75913"/>
    <lineage>
        <taxon>Eukaryota</taxon>
        <taxon>Metazoa</taxon>
        <taxon>Ecdysozoa</taxon>
        <taxon>Nematoda</taxon>
        <taxon>Chromadorea</taxon>
        <taxon>Rhabditida</taxon>
        <taxon>Tylenchina</taxon>
        <taxon>Panagrolaimomorpha</taxon>
        <taxon>Strongyloidoidea</taxon>
        <taxon>Strongyloididae</taxon>
        <taxon>Strongyloides</taxon>
    </lineage>
</organism>
<proteinExistence type="predicted"/>
<keyword evidence="1" id="KW-1133">Transmembrane helix</keyword>
<feature type="transmembrane region" description="Helical" evidence="1">
    <location>
        <begin position="35"/>
        <end position="55"/>
    </location>
</feature>
<evidence type="ECO:0000313" key="2">
    <source>
        <dbReference type="Proteomes" id="UP000035680"/>
    </source>
</evidence>